<sequence>MITSDCSFTTLLGSESHPPGTQAVHTDKLAPESEVERIFVAVLDDASAVKKMDQMAILKKLVR</sequence>
<name>A0AAW2SSY3_9LAMI</name>
<comment type="caution">
    <text evidence="2">The sequence shown here is derived from an EMBL/GenBank/DDBJ whole genome shotgun (WGS) entry which is preliminary data.</text>
</comment>
<dbReference type="AlphaFoldDB" id="A0AAW2SSY3"/>
<feature type="region of interest" description="Disordered" evidence="1">
    <location>
        <begin position="1"/>
        <end position="29"/>
    </location>
</feature>
<accession>A0AAW2SSY3</accession>
<reference evidence="2" key="1">
    <citation type="submission" date="2020-06" db="EMBL/GenBank/DDBJ databases">
        <authorList>
            <person name="Li T."/>
            <person name="Hu X."/>
            <person name="Zhang T."/>
            <person name="Song X."/>
            <person name="Zhang H."/>
            <person name="Dai N."/>
            <person name="Sheng W."/>
            <person name="Hou X."/>
            <person name="Wei L."/>
        </authorList>
    </citation>
    <scope>NUCLEOTIDE SEQUENCE</scope>
    <source>
        <strain evidence="2">KEN1</strain>
        <tissue evidence="2">Leaf</tissue>
    </source>
</reference>
<organism evidence="2">
    <name type="scientific">Sesamum latifolium</name>
    <dbReference type="NCBI Taxonomy" id="2727402"/>
    <lineage>
        <taxon>Eukaryota</taxon>
        <taxon>Viridiplantae</taxon>
        <taxon>Streptophyta</taxon>
        <taxon>Embryophyta</taxon>
        <taxon>Tracheophyta</taxon>
        <taxon>Spermatophyta</taxon>
        <taxon>Magnoliopsida</taxon>
        <taxon>eudicotyledons</taxon>
        <taxon>Gunneridae</taxon>
        <taxon>Pentapetalae</taxon>
        <taxon>asterids</taxon>
        <taxon>lamiids</taxon>
        <taxon>Lamiales</taxon>
        <taxon>Pedaliaceae</taxon>
        <taxon>Sesamum</taxon>
    </lineage>
</organism>
<protein>
    <submittedName>
        <fullName evidence="2">Uncharacterized protein</fullName>
    </submittedName>
</protein>
<evidence type="ECO:0000313" key="2">
    <source>
        <dbReference type="EMBL" id="KAL0395513.1"/>
    </source>
</evidence>
<evidence type="ECO:0000256" key="1">
    <source>
        <dbReference type="SAM" id="MobiDB-lite"/>
    </source>
</evidence>
<feature type="compositionally biased region" description="Polar residues" evidence="1">
    <location>
        <begin position="1"/>
        <end position="13"/>
    </location>
</feature>
<reference evidence="2" key="2">
    <citation type="journal article" date="2024" name="Plant">
        <title>Genomic evolution and insights into agronomic trait innovations of Sesamum species.</title>
        <authorList>
            <person name="Miao H."/>
            <person name="Wang L."/>
            <person name="Qu L."/>
            <person name="Liu H."/>
            <person name="Sun Y."/>
            <person name="Le M."/>
            <person name="Wang Q."/>
            <person name="Wei S."/>
            <person name="Zheng Y."/>
            <person name="Lin W."/>
            <person name="Duan Y."/>
            <person name="Cao H."/>
            <person name="Xiong S."/>
            <person name="Wang X."/>
            <person name="Wei L."/>
            <person name="Li C."/>
            <person name="Ma Q."/>
            <person name="Ju M."/>
            <person name="Zhao R."/>
            <person name="Li G."/>
            <person name="Mu C."/>
            <person name="Tian Q."/>
            <person name="Mei H."/>
            <person name="Zhang T."/>
            <person name="Gao T."/>
            <person name="Zhang H."/>
        </authorList>
    </citation>
    <scope>NUCLEOTIDE SEQUENCE</scope>
    <source>
        <strain evidence="2">KEN1</strain>
    </source>
</reference>
<proteinExistence type="predicted"/>
<dbReference type="EMBL" id="JACGWN010000016">
    <property type="protein sequence ID" value="KAL0395513.1"/>
    <property type="molecule type" value="Genomic_DNA"/>
</dbReference>
<gene>
    <name evidence="2" type="ORF">Slati_4517500</name>
</gene>